<reference evidence="1" key="2">
    <citation type="journal article" date="2021" name="PeerJ">
        <title>Extensive microbial diversity within the chicken gut microbiome revealed by metagenomics and culture.</title>
        <authorList>
            <person name="Gilroy R."/>
            <person name="Ravi A."/>
            <person name="Getino M."/>
            <person name="Pursley I."/>
            <person name="Horton D.L."/>
            <person name="Alikhan N.F."/>
            <person name="Baker D."/>
            <person name="Gharbi K."/>
            <person name="Hall N."/>
            <person name="Watson M."/>
            <person name="Adriaenssens E.M."/>
            <person name="Foster-Nyarko E."/>
            <person name="Jarju S."/>
            <person name="Secka A."/>
            <person name="Antonio M."/>
            <person name="Oren A."/>
            <person name="Chaudhuri R.R."/>
            <person name="La Ragione R."/>
            <person name="Hildebrand F."/>
            <person name="Pallen M.J."/>
        </authorList>
    </citation>
    <scope>NUCLEOTIDE SEQUENCE</scope>
    <source>
        <strain evidence="1">B1-20833</strain>
    </source>
</reference>
<name>A0A9D9EVH8_9BACT</name>
<accession>A0A9D9EVH8</accession>
<sequence>MTVIGAALVCAASCVYVDDNLGQNFIPGDQIYEVRTVTFDLDGIRMGYSDSLSAYSSSRITVGAIRDSKFGLTSRSSAFTIVPVVDTIDVGENPRVTQFHFTVSRDTTSVEDEGQTNILQNIYVHRLEHVLDSTYLYTVDLNDKDFIGKETITRGIPVYNGGDSLSFDFSDDFAMEMVKLFQEDPDIQMDLDEYLEKMPGIYIRSDAPATEGGRINMFNCPIEVSDSYYVTGNYAELKIRSDYGTRKDVDTSFLFYFGPQERTTDTEQYAFNICDSHPEDRTFLIEDTENKTRSILYTATDGKIYVEGGNGLKPVISAVEIKNLLTDHLKEEGLDPDEIIVNKASVILPFDEFINSGEYDYSQNYMLPDILSPTCRFSYYSESLDNADGERIRYVSYAGLTDASVESENQGDVNLSLSRYSPDISHHVQEVLRASDDSLATGRYDIWLLVMVNEVVTSTNEQQQEMSEYYQNLAYASYYNSLYGGYGYGYGYGYGGYGYNSYYNNYYNYMLAAQYASASAVQEETVAQLDKDRFYRLVINGPASESRPQLTVVYSYIQRDAVNQQNEEQ</sequence>
<protein>
    <recommendedName>
        <fullName evidence="3">DUF4270 domain-containing protein</fullName>
    </recommendedName>
</protein>
<gene>
    <name evidence="1" type="ORF">IAC06_06575</name>
</gene>
<dbReference type="EMBL" id="JADIMI010000065">
    <property type="protein sequence ID" value="MBO8452531.1"/>
    <property type="molecule type" value="Genomic_DNA"/>
</dbReference>
<evidence type="ECO:0000313" key="2">
    <source>
        <dbReference type="Proteomes" id="UP000823661"/>
    </source>
</evidence>
<comment type="caution">
    <text evidence="1">The sequence shown here is derived from an EMBL/GenBank/DDBJ whole genome shotgun (WGS) entry which is preliminary data.</text>
</comment>
<evidence type="ECO:0000313" key="1">
    <source>
        <dbReference type="EMBL" id="MBO8452531.1"/>
    </source>
</evidence>
<organism evidence="1 2">
    <name type="scientific">Candidatus Cryptobacteroides intestinavium</name>
    <dbReference type="NCBI Taxonomy" id="2840766"/>
    <lineage>
        <taxon>Bacteria</taxon>
        <taxon>Pseudomonadati</taxon>
        <taxon>Bacteroidota</taxon>
        <taxon>Bacteroidia</taxon>
        <taxon>Bacteroidales</taxon>
        <taxon>Candidatus Cryptobacteroides</taxon>
    </lineage>
</organism>
<evidence type="ECO:0008006" key="3">
    <source>
        <dbReference type="Google" id="ProtNLM"/>
    </source>
</evidence>
<proteinExistence type="predicted"/>
<dbReference type="AlphaFoldDB" id="A0A9D9EVH8"/>
<dbReference type="Proteomes" id="UP000823661">
    <property type="component" value="Unassembled WGS sequence"/>
</dbReference>
<reference evidence="1" key="1">
    <citation type="submission" date="2020-10" db="EMBL/GenBank/DDBJ databases">
        <authorList>
            <person name="Gilroy R."/>
        </authorList>
    </citation>
    <scope>NUCLEOTIDE SEQUENCE</scope>
    <source>
        <strain evidence="1">B1-20833</strain>
    </source>
</reference>